<dbReference type="Proteomes" id="UP000509510">
    <property type="component" value="Chromosome VI"/>
</dbReference>
<keyword evidence="3" id="KW-1185">Reference proteome</keyword>
<dbReference type="EMBL" id="CP055903">
    <property type="protein sequence ID" value="QKX63480.1"/>
    <property type="molecule type" value="Genomic_DNA"/>
</dbReference>
<evidence type="ECO:0000313" key="2">
    <source>
        <dbReference type="EMBL" id="QKX63480.1"/>
    </source>
</evidence>
<dbReference type="PANTHER" id="PTHR38119:SF2">
    <property type="entry name" value="TRANSCRIPTION FACTOR DOMAIN-CONTAINING PROTEIN"/>
    <property type="match status" value="1"/>
</dbReference>
<dbReference type="KEGG" id="trg:TRUGW13939_10650"/>
<dbReference type="OrthoDB" id="2129688at2759"/>
<feature type="region of interest" description="Disordered" evidence="1">
    <location>
        <begin position="109"/>
        <end position="166"/>
    </location>
</feature>
<accession>A0A7H8RAJ6</accession>
<dbReference type="PANTHER" id="PTHR38119">
    <property type="entry name" value="BTB DOMAIN-CONTAINING PROTEIN-RELATED"/>
    <property type="match status" value="1"/>
</dbReference>
<reference evidence="3" key="1">
    <citation type="submission" date="2020-06" db="EMBL/GenBank/DDBJ databases">
        <title>A chromosome-scale genome assembly of Talaromyces rugulosus W13939.</title>
        <authorList>
            <person name="Wang B."/>
            <person name="Guo L."/>
            <person name="Ye K."/>
            <person name="Wang L."/>
        </authorList>
    </citation>
    <scope>NUCLEOTIDE SEQUENCE [LARGE SCALE GENOMIC DNA]</scope>
    <source>
        <strain evidence="3">W13939</strain>
    </source>
</reference>
<organism evidence="2 3">
    <name type="scientific">Talaromyces rugulosus</name>
    <name type="common">Penicillium rugulosum</name>
    <dbReference type="NCBI Taxonomy" id="121627"/>
    <lineage>
        <taxon>Eukaryota</taxon>
        <taxon>Fungi</taxon>
        <taxon>Dikarya</taxon>
        <taxon>Ascomycota</taxon>
        <taxon>Pezizomycotina</taxon>
        <taxon>Eurotiomycetes</taxon>
        <taxon>Eurotiomycetidae</taxon>
        <taxon>Eurotiales</taxon>
        <taxon>Trichocomaceae</taxon>
        <taxon>Talaromyces</taxon>
        <taxon>Talaromyces sect. Islandici</taxon>
    </lineage>
</organism>
<proteinExistence type="predicted"/>
<gene>
    <name evidence="2" type="ORF">TRUGW13939_10650</name>
</gene>
<evidence type="ECO:0000256" key="1">
    <source>
        <dbReference type="SAM" id="MobiDB-lite"/>
    </source>
</evidence>
<dbReference type="RefSeq" id="XP_035349654.1">
    <property type="nucleotide sequence ID" value="XM_035493761.1"/>
</dbReference>
<evidence type="ECO:0000313" key="3">
    <source>
        <dbReference type="Proteomes" id="UP000509510"/>
    </source>
</evidence>
<protein>
    <submittedName>
        <fullName evidence="2">Uncharacterized protein</fullName>
    </submittedName>
</protein>
<name>A0A7H8RAJ6_TALRU</name>
<sequence length="166" mass="18650">MAIVIHHQWFHQVVGIERRGRDGIDGGAMLYKALHEGGSSYLNAQDYINFHNLCPMSQKARTILYDKVRQIKWEVRTYVKALMQNKTQLELDSGDPIDHLLCTKVTAADQPWNSDDDDSTFMPSFLSDSDDDDMEVEKEGGIPPGVPDTLGTNFHPPGSEQTVDQS</sequence>
<dbReference type="AlphaFoldDB" id="A0A7H8RAJ6"/>
<dbReference type="GeneID" id="55998129"/>